<gene>
    <name evidence="1" type="ORF">S01H4_64481</name>
</gene>
<reference evidence="1" key="1">
    <citation type="journal article" date="2014" name="Front. Microbiol.">
        <title>High frequency of phylogenetically diverse reductive dehalogenase-homologous genes in deep subseafloor sedimentary metagenomes.</title>
        <authorList>
            <person name="Kawai M."/>
            <person name="Futagami T."/>
            <person name="Toyoda A."/>
            <person name="Takaki Y."/>
            <person name="Nishi S."/>
            <person name="Hori S."/>
            <person name="Arai W."/>
            <person name="Tsubouchi T."/>
            <person name="Morono Y."/>
            <person name="Uchiyama I."/>
            <person name="Ito T."/>
            <person name="Fujiyama A."/>
            <person name="Inagaki F."/>
            <person name="Takami H."/>
        </authorList>
    </citation>
    <scope>NUCLEOTIDE SEQUENCE</scope>
    <source>
        <strain evidence="1">Expedition CK06-06</strain>
    </source>
</reference>
<accession>X1EQ76</accession>
<comment type="caution">
    <text evidence="1">The sequence shown here is derived from an EMBL/GenBank/DDBJ whole genome shotgun (WGS) entry which is preliminary data.</text>
</comment>
<feature type="non-terminal residue" evidence="1">
    <location>
        <position position="44"/>
    </location>
</feature>
<organism evidence="1">
    <name type="scientific">marine sediment metagenome</name>
    <dbReference type="NCBI Taxonomy" id="412755"/>
    <lineage>
        <taxon>unclassified sequences</taxon>
        <taxon>metagenomes</taxon>
        <taxon>ecological metagenomes</taxon>
    </lineage>
</organism>
<evidence type="ECO:0000313" key="1">
    <source>
        <dbReference type="EMBL" id="GAH10813.1"/>
    </source>
</evidence>
<dbReference type="EMBL" id="BART01039115">
    <property type="protein sequence ID" value="GAH10813.1"/>
    <property type="molecule type" value="Genomic_DNA"/>
</dbReference>
<name>X1EQ76_9ZZZZ</name>
<protein>
    <submittedName>
        <fullName evidence="1">Uncharacterized protein</fullName>
    </submittedName>
</protein>
<sequence length="44" mass="4911">MMVSIAKKSIAAFFIMLLAFCLYLPQHVCAQNDTSLDEILSGFE</sequence>
<proteinExistence type="predicted"/>
<dbReference type="AlphaFoldDB" id="X1EQ76"/>